<evidence type="ECO:0000256" key="1">
    <source>
        <dbReference type="SAM" id="MobiDB-lite"/>
    </source>
</evidence>
<accession>A0A651UUE2</accession>
<organism evidence="2">
    <name type="scientific">Salmonella enterica subsp. enterica serovar Java</name>
    <dbReference type="NCBI Taxonomy" id="224729"/>
    <lineage>
        <taxon>Bacteria</taxon>
        <taxon>Pseudomonadati</taxon>
        <taxon>Pseudomonadota</taxon>
        <taxon>Gammaproteobacteria</taxon>
        <taxon>Enterobacterales</taxon>
        <taxon>Enterobacteriaceae</taxon>
        <taxon>Salmonella</taxon>
    </lineage>
</organism>
<protein>
    <submittedName>
        <fullName evidence="2">Uncharacterized protein</fullName>
    </submittedName>
</protein>
<reference evidence="2" key="1">
    <citation type="journal article" date="2019" name="Appl. Environ. Microbiol.">
        <title>Clinically Unreported Salmonellosis Outbreak Detected via Comparative Genomic Analysis of Municipal Wastewater Salmonella Isolates.</title>
        <authorList>
            <person name="Diemert S."/>
            <person name="Yan T."/>
        </authorList>
    </citation>
    <scope>NUCLEOTIDE SEQUENCE</scope>
    <source>
        <strain evidence="2">HIY0081</strain>
    </source>
</reference>
<dbReference type="AlphaFoldDB" id="A0A651UUE2"/>
<dbReference type="EMBL" id="RSBM03000044">
    <property type="protein sequence ID" value="TWO58311.1"/>
    <property type="molecule type" value="Genomic_DNA"/>
</dbReference>
<gene>
    <name evidence="2" type="ORF">EIL58_0023060</name>
</gene>
<comment type="caution">
    <text evidence="2">The sequence shown here is derived from an EMBL/GenBank/DDBJ whole genome shotgun (WGS) entry which is preliminary data.</text>
</comment>
<sequence>MATPRQKVLPGLFSSRPPSCIFHSISCVPHHRGPQGVADGNPVKQAPNNPKTREKHAGSVFTACMSMRASA</sequence>
<evidence type="ECO:0000313" key="2">
    <source>
        <dbReference type="EMBL" id="TWO58311.1"/>
    </source>
</evidence>
<feature type="region of interest" description="Disordered" evidence="1">
    <location>
        <begin position="33"/>
        <end position="57"/>
    </location>
</feature>
<proteinExistence type="predicted"/>
<name>A0A651UUE2_SALEB</name>